<evidence type="ECO:0000259" key="1">
    <source>
        <dbReference type="PROSITE" id="PS50801"/>
    </source>
</evidence>
<sequence>MELVKAETNNHTLRVQLFGDFDARGSREAQTEIDNIIHNDWHHEVEVDLKKVHFMDSSGIGAIVYLYKRLIERERIMRIENVTGQPLQIMKLLRIGQAIPVNTHVNNEYL</sequence>
<dbReference type="RefSeq" id="WP_265673466.1">
    <property type="nucleotide sequence ID" value="NZ_JAKRRY010000002.1"/>
</dbReference>
<dbReference type="EMBL" id="JAKRRY010000002">
    <property type="protein sequence ID" value="MCW8345012.1"/>
    <property type="molecule type" value="Genomic_DNA"/>
</dbReference>
<dbReference type="GO" id="GO:0043856">
    <property type="term" value="F:anti-sigma factor antagonist activity"/>
    <property type="evidence" value="ECO:0007669"/>
    <property type="project" value="TreeGrafter"/>
</dbReference>
<evidence type="ECO:0000313" key="2">
    <source>
        <dbReference type="EMBL" id="MCW8345012.1"/>
    </source>
</evidence>
<dbReference type="InterPro" id="IPR002645">
    <property type="entry name" value="STAS_dom"/>
</dbReference>
<dbReference type="SUPFAM" id="SSF52091">
    <property type="entry name" value="SpoIIaa-like"/>
    <property type="match status" value="1"/>
</dbReference>
<gene>
    <name evidence="2" type="ORF">MD535_03075</name>
</gene>
<dbReference type="Proteomes" id="UP001155587">
    <property type="component" value="Unassembled WGS sequence"/>
</dbReference>
<dbReference type="Gene3D" id="3.30.750.24">
    <property type="entry name" value="STAS domain"/>
    <property type="match status" value="1"/>
</dbReference>
<dbReference type="AlphaFoldDB" id="A0A9X3CK85"/>
<dbReference type="PANTHER" id="PTHR33495">
    <property type="entry name" value="ANTI-SIGMA FACTOR ANTAGONIST TM_1081-RELATED-RELATED"/>
    <property type="match status" value="1"/>
</dbReference>
<proteinExistence type="predicted"/>
<dbReference type="InterPro" id="IPR036513">
    <property type="entry name" value="STAS_dom_sf"/>
</dbReference>
<keyword evidence="3" id="KW-1185">Reference proteome</keyword>
<dbReference type="Pfam" id="PF01740">
    <property type="entry name" value="STAS"/>
    <property type="match status" value="1"/>
</dbReference>
<reference evidence="2" key="1">
    <citation type="submission" date="2022-02" db="EMBL/GenBank/DDBJ databases">
        <title>Vibrio sp. nov, a new bacterium isolated from seawater.</title>
        <authorList>
            <person name="Yuan Y."/>
        </authorList>
    </citation>
    <scope>NUCLEOTIDE SEQUENCE</scope>
    <source>
        <strain evidence="2">ZSDZ65</strain>
    </source>
</reference>
<dbReference type="CDD" id="cd07043">
    <property type="entry name" value="STAS_anti-anti-sigma_factors"/>
    <property type="match status" value="1"/>
</dbReference>
<dbReference type="PROSITE" id="PS50801">
    <property type="entry name" value="STAS"/>
    <property type="match status" value="1"/>
</dbReference>
<dbReference type="PANTHER" id="PTHR33495:SF2">
    <property type="entry name" value="ANTI-SIGMA FACTOR ANTAGONIST TM_1081-RELATED"/>
    <property type="match status" value="1"/>
</dbReference>
<name>A0A9X3CK85_9VIBR</name>
<feature type="domain" description="STAS" evidence="1">
    <location>
        <begin position="2"/>
        <end position="94"/>
    </location>
</feature>
<comment type="caution">
    <text evidence="2">The sequence shown here is derived from an EMBL/GenBank/DDBJ whole genome shotgun (WGS) entry which is preliminary data.</text>
</comment>
<organism evidence="2 3">
    <name type="scientific">Vibrio qingdaonensis</name>
    <dbReference type="NCBI Taxonomy" id="2829491"/>
    <lineage>
        <taxon>Bacteria</taxon>
        <taxon>Pseudomonadati</taxon>
        <taxon>Pseudomonadota</taxon>
        <taxon>Gammaproteobacteria</taxon>
        <taxon>Vibrionales</taxon>
        <taxon>Vibrionaceae</taxon>
        <taxon>Vibrio</taxon>
    </lineage>
</organism>
<protein>
    <submittedName>
        <fullName evidence="2">STAS domain-containing protein</fullName>
    </submittedName>
</protein>
<evidence type="ECO:0000313" key="3">
    <source>
        <dbReference type="Proteomes" id="UP001155587"/>
    </source>
</evidence>
<accession>A0A9X3CK85</accession>